<evidence type="ECO:0000313" key="1">
    <source>
        <dbReference type="EMBL" id="KRX21078.1"/>
    </source>
</evidence>
<dbReference type="EMBL" id="JYDL01000042">
    <property type="protein sequence ID" value="KRX21078.1"/>
    <property type="molecule type" value="Genomic_DNA"/>
</dbReference>
<comment type="caution">
    <text evidence="1">The sequence shown here is derived from an EMBL/GenBank/DDBJ whole genome shotgun (WGS) entry which is preliminary data.</text>
</comment>
<reference evidence="1 2" key="1">
    <citation type="submission" date="2015-01" db="EMBL/GenBank/DDBJ databases">
        <title>Evolution of Trichinella species and genotypes.</title>
        <authorList>
            <person name="Korhonen P.K."/>
            <person name="Edoardo P."/>
            <person name="Giuseppe L.R."/>
            <person name="Gasser R.B."/>
        </authorList>
    </citation>
    <scope>NUCLEOTIDE SEQUENCE [LARGE SCALE GENOMIC DNA]</scope>
    <source>
        <strain evidence="1">ISS37</strain>
    </source>
</reference>
<protein>
    <submittedName>
        <fullName evidence="1">Uncharacterized protein</fullName>
    </submittedName>
</protein>
<dbReference type="Proteomes" id="UP000054630">
    <property type="component" value="Unassembled WGS sequence"/>
</dbReference>
<evidence type="ECO:0000313" key="2">
    <source>
        <dbReference type="Proteomes" id="UP000054630"/>
    </source>
</evidence>
<name>A0A0V0S2S2_9BILA</name>
<gene>
    <name evidence="1" type="ORF">T07_12376</name>
</gene>
<dbReference type="OrthoDB" id="10357548at2759"/>
<organism evidence="1 2">
    <name type="scientific">Trichinella nelsoni</name>
    <dbReference type="NCBI Taxonomy" id="6336"/>
    <lineage>
        <taxon>Eukaryota</taxon>
        <taxon>Metazoa</taxon>
        <taxon>Ecdysozoa</taxon>
        <taxon>Nematoda</taxon>
        <taxon>Enoplea</taxon>
        <taxon>Dorylaimia</taxon>
        <taxon>Trichinellida</taxon>
        <taxon>Trichinellidae</taxon>
        <taxon>Trichinella</taxon>
    </lineage>
</organism>
<proteinExistence type="predicted"/>
<keyword evidence="2" id="KW-1185">Reference proteome</keyword>
<dbReference type="AlphaFoldDB" id="A0A0V0S2S2"/>
<accession>A0A0V0S2S2</accession>
<sequence length="122" mass="13478">MDYHIVLSPTDLAYPVRVPFQLFLDKIWSVLAPAAKSGHPVRTHARAPFYSSKRFVDAVPGLLWLRPCRTATLVRGTGVGHILPWFSPARRVAARISSHPLVALAPSQTVSGRVCHQWCGGR</sequence>